<evidence type="ECO:0000313" key="1">
    <source>
        <dbReference type="EMBL" id="PRY89151.1"/>
    </source>
</evidence>
<accession>A0A2T0WR21</accession>
<dbReference type="EMBL" id="PVTR01000003">
    <property type="protein sequence ID" value="PRY89151.1"/>
    <property type="molecule type" value="Genomic_DNA"/>
</dbReference>
<gene>
    <name evidence="1" type="ORF">CLW00_103273</name>
</gene>
<dbReference type="AlphaFoldDB" id="A0A2T0WR21"/>
<name>A0A2T0WR21_9BACT</name>
<reference evidence="1 2" key="1">
    <citation type="submission" date="2018-03" db="EMBL/GenBank/DDBJ databases">
        <title>Genomic Encyclopedia of Archaeal and Bacterial Type Strains, Phase II (KMG-II): from individual species to whole genera.</title>
        <authorList>
            <person name="Goeker M."/>
        </authorList>
    </citation>
    <scope>NUCLEOTIDE SEQUENCE [LARGE SCALE GENOMIC DNA]</scope>
    <source>
        <strain evidence="1 2">DSM 27929</strain>
    </source>
</reference>
<keyword evidence="2" id="KW-1185">Reference proteome</keyword>
<sequence>MKINSTFGDFKIIQSISKADELLMMSDWESLVRIFDSNRVFMVSSKDRIFGVYLSRQECSDVLGKFLKNIELLDLESLSIENTTLFERVVYNG</sequence>
<dbReference type="Proteomes" id="UP000238157">
    <property type="component" value="Unassembled WGS sequence"/>
</dbReference>
<dbReference type="RefSeq" id="WP_106132926.1">
    <property type="nucleotide sequence ID" value="NZ_PVTR01000003.1"/>
</dbReference>
<evidence type="ECO:0000313" key="2">
    <source>
        <dbReference type="Proteomes" id="UP000238157"/>
    </source>
</evidence>
<protein>
    <submittedName>
        <fullName evidence="1">Uncharacterized protein</fullName>
    </submittedName>
</protein>
<proteinExistence type="predicted"/>
<organism evidence="1 2">
    <name type="scientific">Mongoliibacter ruber</name>
    <dbReference type="NCBI Taxonomy" id="1750599"/>
    <lineage>
        <taxon>Bacteria</taxon>
        <taxon>Pseudomonadati</taxon>
        <taxon>Bacteroidota</taxon>
        <taxon>Cytophagia</taxon>
        <taxon>Cytophagales</taxon>
        <taxon>Cyclobacteriaceae</taxon>
        <taxon>Mongoliibacter</taxon>
    </lineage>
</organism>
<comment type="caution">
    <text evidence="1">The sequence shown here is derived from an EMBL/GenBank/DDBJ whole genome shotgun (WGS) entry which is preliminary data.</text>
</comment>
<dbReference type="OrthoDB" id="826828at2"/>